<evidence type="ECO:0000313" key="1">
    <source>
        <dbReference type="Ensembl" id="ENSAPOP00000022502.1"/>
    </source>
</evidence>
<reference evidence="1" key="1">
    <citation type="submission" date="2025-08" db="UniProtKB">
        <authorList>
            <consortium name="Ensembl"/>
        </authorList>
    </citation>
    <scope>IDENTIFICATION</scope>
</reference>
<organism evidence="1 2">
    <name type="scientific">Acanthochromis polyacanthus</name>
    <name type="common">spiny chromis</name>
    <dbReference type="NCBI Taxonomy" id="80966"/>
    <lineage>
        <taxon>Eukaryota</taxon>
        <taxon>Metazoa</taxon>
        <taxon>Chordata</taxon>
        <taxon>Craniata</taxon>
        <taxon>Vertebrata</taxon>
        <taxon>Euteleostomi</taxon>
        <taxon>Actinopterygii</taxon>
        <taxon>Neopterygii</taxon>
        <taxon>Teleostei</taxon>
        <taxon>Neoteleostei</taxon>
        <taxon>Acanthomorphata</taxon>
        <taxon>Ovalentaria</taxon>
        <taxon>Pomacentridae</taxon>
        <taxon>Acanthochromis</taxon>
    </lineage>
</organism>
<dbReference type="Ensembl" id="ENSAPOT00000013608.1">
    <property type="protein sequence ID" value="ENSAPOP00000022502.1"/>
    <property type="gene ID" value="ENSAPOG00000003748.1"/>
</dbReference>
<accession>A0A3Q1G3Z9</accession>
<protein>
    <recommendedName>
        <fullName evidence="3">Zinc finger PHD-type domain-containing protein</fullName>
    </recommendedName>
</protein>
<dbReference type="STRING" id="80966.ENSAPOP00000022502"/>
<dbReference type="Pfam" id="PF20826">
    <property type="entry name" value="PHD_5"/>
    <property type="match status" value="1"/>
</dbReference>
<dbReference type="Proteomes" id="UP000257200">
    <property type="component" value="Unplaced"/>
</dbReference>
<sequence>VPLPVLHQMKKFSPICQKTLQTCSYAHPMTNLICDICFNPCESCLCWQHGTCMGLYEDNVPHNYICYYCRQTCSFVRLNVSFFTRNTRVTHYL</sequence>
<dbReference type="InterPro" id="IPR011011">
    <property type="entry name" value="Znf_FYVE_PHD"/>
</dbReference>
<dbReference type="InParanoid" id="A0A3Q1G3Z9"/>
<dbReference type="InterPro" id="IPR013083">
    <property type="entry name" value="Znf_RING/FYVE/PHD"/>
</dbReference>
<keyword evidence="2" id="KW-1185">Reference proteome</keyword>
<reference evidence="1" key="2">
    <citation type="submission" date="2025-09" db="UniProtKB">
        <authorList>
            <consortium name="Ensembl"/>
        </authorList>
    </citation>
    <scope>IDENTIFICATION</scope>
</reference>
<proteinExistence type="predicted"/>
<dbReference type="AlphaFoldDB" id="A0A3Q1G3Z9"/>
<dbReference type="Gene3D" id="3.30.40.10">
    <property type="entry name" value="Zinc/RING finger domain, C3HC4 (zinc finger)"/>
    <property type="match status" value="1"/>
</dbReference>
<evidence type="ECO:0008006" key="3">
    <source>
        <dbReference type="Google" id="ProtNLM"/>
    </source>
</evidence>
<name>A0A3Q1G3Z9_9TELE</name>
<evidence type="ECO:0000313" key="2">
    <source>
        <dbReference type="Proteomes" id="UP000257200"/>
    </source>
</evidence>
<dbReference type="SUPFAM" id="SSF57903">
    <property type="entry name" value="FYVE/PHD zinc finger"/>
    <property type="match status" value="1"/>
</dbReference>